<dbReference type="SMART" id="SM00324">
    <property type="entry name" value="RhoGAP"/>
    <property type="match status" value="1"/>
</dbReference>
<dbReference type="RefSeq" id="XP_013385130.1">
    <property type="nucleotide sequence ID" value="XM_013529676.1"/>
</dbReference>
<dbReference type="PANTHER" id="PTHR23179:SF27">
    <property type="entry name" value="RHO GTPASE ACTIVATING PROTEIN AT 71E, ISOFORM D"/>
    <property type="match status" value="1"/>
</dbReference>
<dbReference type="InterPro" id="IPR008936">
    <property type="entry name" value="Rho_GTPase_activation_prot"/>
</dbReference>
<dbReference type="RefSeq" id="XP_023932510.1">
    <property type="nucleotide sequence ID" value="XM_024076742.1"/>
</dbReference>
<dbReference type="RefSeq" id="XP_013385128.1">
    <property type="nucleotide sequence ID" value="XM_013529674.1"/>
</dbReference>
<dbReference type="PANTHER" id="PTHR23179">
    <property type="entry name" value="T-CELL ACTIVATION RHO GTPASE ACTIVATING PROTEIN-RELATED"/>
    <property type="match status" value="1"/>
</dbReference>
<dbReference type="RefSeq" id="XP_013385127.1">
    <property type="nucleotide sequence ID" value="XM_013529673.1"/>
</dbReference>
<evidence type="ECO:0000313" key="7">
    <source>
        <dbReference type="RefSeq" id="XP_013385130.1"/>
    </source>
</evidence>
<feature type="region of interest" description="Disordered" evidence="1">
    <location>
        <begin position="285"/>
        <end position="331"/>
    </location>
</feature>
<evidence type="ECO:0000313" key="11">
    <source>
        <dbReference type="RefSeq" id="XP_023932510.1"/>
    </source>
</evidence>
<protein>
    <submittedName>
        <fullName evidence="4 5">Uncharacterized protein LOC106155059 isoform X1</fullName>
    </submittedName>
</protein>
<gene>
    <name evidence="4 5 6 7 8 9 10 11" type="primary">LOC106155059</name>
</gene>
<feature type="domain" description="Rho-GAP" evidence="2">
    <location>
        <begin position="30"/>
        <end position="211"/>
    </location>
</feature>
<dbReference type="GO" id="GO:0007165">
    <property type="term" value="P:signal transduction"/>
    <property type="evidence" value="ECO:0007669"/>
    <property type="project" value="InterPro"/>
</dbReference>
<dbReference type="KEGG" id="lak:106155059"/>
<dbReference type="GO" id="GO:0005096">
    <property type="term" value="F:GTPase activator activity"/>
    <property type="evidence" value="ECO:0007669"/>
    <property type="project" value="TreeGrafter"/>
</dbReference>
<sequence>MAVILRTITLGCGSSRDSDTPRFPKVKFGVPLDQAFKNGIVTEPLEEIIVVLAREGVASTNIFRKPGNPTDLKRIVKRLAEGKQIITSNYNFYTLSSVLKKFLLKIPGGVFGEEGEGLLLQAMEIPDTMERYEKIHKYFMSLSKSSQRFLALLFGTWFRVVHHSEITAMSGEALARSVTGSMFHTCSDDPTKVAKASKVMQFLIENFAVSNMFGVENIQYFVERTNSGIHVTHKFKYEYKYPSEELVPREKSLKLFSLVLQTEAKKRGFHVDMDAVTSEQFAMTASELKQRRQQTSLSSPQQPQQHKETLSGSNMGKGDCENCPPTGQGGLANKQVEAVEIHTAPPLRRPVSQQVAPSHRDRASTAPYFLSPVQQKYLHNATSLSAPDVNKRFRRKPDESKMRKTFQTKSLSRFDIIKKKQIQRMRQRSNWFLGPFNSINLSMDGSDFGDRSRDTSVSRGFSETGTSDAGMSDVDSVFTEHDQSLAEEEEQDTFVDESGENQHVFLSLPVEASSSDCPLEQTDIAQISNGVPDLSEVDFTQVEERYFVTQTWFEPKKGGS</sequence>
<organism evidence="3 6">
    <name type="scientific">Lingula anatina</name>
    <name type="common">Brachiopod</name>
    <name type="synonym">Lingula unguis</name>
    <dbReference type="NCBI Taxonomy" id="7574"/>
    <lineage>
        <taxon>Eukaryota</taxon>
        <taxon>Metazoa</taxon>
        <taxon>Spiralia</taxon>
        <taxon>Lophotrochozoa</taxon>
        <taxon>Brachiopoda</taxon>
        <taxon>Linguliformea</taxon>
        <taxon>Lingulata</taxon>
        <taxon>Lingulida</taxon>
        <taxon>Linguloidea</taxon>
        <taxon>Lingulidae</taxon>
        <taxon>Lingula</taxon>
    </lineage>
</organism>
<dbReference type="OrthoDB" id="9994905at2759"/>
<accession>A0A1S3HJG4</accession>
<dbReference type="Gene3D" id="1.10.555.10">
    <property type="entry name" value="Rho GTPase activation protein"/>
    <property type="match status" value="1"/>
</dbReference>
<dbReference type="RefSeq" id="XP_013385129.1">
    <property type="nucleotide sequence ID" value="XM_013529675.1"/>
</dbReference>
<evidence type="ECO:0000313" key="8">
    <source>
        <dbReference type="RefSeq" id="XP_013385131.1"/>
    </source>
</evidence>
<dbReference type="Proteomes" id="UP000085678">
    <property type="component" value="Unplaced"/>
</dbReference>
<evidence type="ECO:0000313" key="5">
    <source>
        <dbReference type="RefSeq" id="XP_013385128.1"/>
    </source>
</evidence>
<reference evidence="4 5" key="1">
    <citation type="submission" date="2025-04" db="UniProtKB">
        <authorList>
            <consortium name="RefSeq"/>
        </authorList>
    </citation>
    <scope>IDENTIFICATION</scope>
    <source>
        <tissue evidence="4 5">Gonads</tissue>
    </source>
</reference>
<dbReference type="RefSeq" id="XP_013385133.1">
    <property type="nucleotide sequence ID" value="XM_013529679.1"/>
</dbReference>
<feature type="region of interest" description="Disordered" evidence="1">
    <location>
        <begin position="449"/>
        <end position="473"/>
    </location>
</feature>
<dbReference type="GeneID" id="106155059"/>
<dbReference type="AlphaFoldDB" id="A0A1S3HJG4"/>
<evidence type="ECO:0000313" key="9">
    <source>
        <dbReference type="RefSeq" id="XP_013385132.1"/>
    </source>
</evidence>
<dbReference type="RefSeq" id="XP_013385132.1">
    <property type="nucleotide sequence ID" value="XM_013529678.1"/>
</dbReference>
<evidence type="ECO:0000313" key="10">
    <source>
        <dbReference type="RefSeq" id="XP_013385133.1"/>
    </source>
</evidence>
<evidence type="ECO:0000259" key="2">
    <source>
        <dbReference type="PROSITE" id="PS50238"/>
    </source>
</evidence>
<dbReference type="STRING" id="7574.A0A1S3HJG4"/>
<keyword evidence="3" id="KW-1185">Reference proteome</keyword>
<evidence type="ECO:0000313" key="6">
    <source>
        <dbReference type="RefSeq" id="XP_013385129.1"/>
    </source>
</evidence>
<dbReference type="RefSeq" id="XP_013385131.1">
    <property type="nucleotide sequence ID" value="XM_013529677.1"/>
</dbReference>
<dbReference type="Pfam" id="PF00620">
    <property type="entry name" value="RhoGAP"/>
    <property type="match status" value="1"/>
</dbReference>
<dbReference type="SUPFAM" id="SSF48350">
    <property type="entry name" value="GTPase activation domain, GAP"/>
    <property type="match status" value="1"/>
</dbReference>
<name>A0A1S3HJG4_LINAN</name>
<dbReference type="CDD" id="cd00159">
    <property type="entry name" value="RhoGAP"/>
    <property type="match status" value="1"/>
</dbReference>
<evidence type="ECO:0000313" key="3">
    <source>
        <dbReference type="Proteomes" id="UP000085678"/>
    </source>
</evidence>
<feature type="compositionally biased region" description="Polar residues" evidence="1">
    <location>
        <begin position="457"/>
        <end position="469"/>
    </location>
</feature>
<proteinExistence type="predicted"/>
<dbReference type="InterPro" id="IPR000198">
    <property type="entry name" value="RhoGAP_dom"/>
</dbReference>
<dbReference type="PROSITE" id="PS50238">
    <property type="entry name" value="RHOGAP"/>
    <property type="match status" value="1"/>
</dbReference>
<evidence type="ECO:0000313" key="4">
    <source>
        <dbReference type="RefSeq" id="XP_013385127.1"/>
    </source>
</evidence>
<feature type="compositionally biased region" description="Low complexity" evidence="1">
    <location>
        <begin position="293"/>
        <end position="304"/>
    </location>
</feature>
<evidence type="ECO:0000256" key="1">
    <source>
        <dbReference type="SAM" id="MobiDB-lite"/>
    </source>
</evidence>